<proteinExistence type="predicted"/>
<dbReference type="PROSITE" id="PS51725">
    <property type="entry name" value="ABM"/>
    <property type="match status" value="1"/>
</dbReference>
<evidence type="ECO:0000313" key="3">
    <source>
        <dbReference type="Proteomes" id="UP000192042"/>
    </source>
</evidence>
<feature type="domain" description="ABM" evidence="1">
    <location>
        <begin position="6"/>
        <end position="95"/>
    </location>
</feature>
<accession>A0A1W1I9Y7</accession>
<dbReference type="AlphaFoldDB" id="A0A1W1I9Y7"/>
<dbReference type="STRING" id="1325564.NSJP_3643"/>
<dbReference type="EMBL" id="LT828648">
    <property type="protein sequence ID" value="SLM49810.1"/>
    <property type="molecule type" value="Genomic_DNA"/>
</dbReference>
<dbReference type="PANTHER" id="PTHR33336">
    <property type="entry name" value="QUINOL MONOOXYGENASE YGIN-RELATED"/>
    <property type="match status" value="1"/>
</dbReference>
<dbReference type="GO" id="GO:0003824">
    <property type="term" value="F:catalytic activity"/>
    <property type="evidence" value="ECO:0007669"/>
    <property type="project" value="TreeGrafter"/>
</dbReference>
<gene>
    <name evidence="2" type="ORF">NSJP_3643</name>
</gene>
<dbReference type="SUPFAM" id="SSF54909">
    <property type="entry name" value="Dimeric alpha+beta barrel"/>
    <property type="match status" value="1"/>
</dbReference>
<dbReference type="InterPro" id="IPR007138">
    <property type="entry name" value="ABM_dom"/>
</dbReference>
<reference evidence="2 3" key="1">
    <citation type="submission" date="2017-03" db="EMBL/GenBank/DDBJ databases">
        <authorList>
            <person name="Afonso C.L."/>
            <person name="Miller P.J."/>
            <person name="Scott M.A."/>
            <person name="Spackman E."/>
            <person name="Goraichik I."/>
            <person name="Dimitrov K.M."/>
            <person name="Suarez D.L."/>
            <person name="Swayne D.E."/>
        </authorList>
    </citation>
    <scope>NUCLEOTIDE SEQUENCE [LARGE SCALE GENOMIC DNA]</scope>
    <source>
        <strain evidence="2">Genome sequencing of Nitrospira japonica strain NJ11</strain>
    </source>
</reference>
<dbReference type="KEGG" id="nja:NSJP_3643"/>
<dbReference type="Gene3D" id="3.30.70.100">
    <property type="match status" value="1"/>
</dbReference>
<evidence type="ECO:0000313" key="2">
    <source>
        <dbReference type="EMBL" id="SLM49810.1"/>
    </source>
</evidence>
<dbReference type="InterPro" id="IPR050744">
    <property type="entry name" value="AI-2_Isomerase_LsrG"/>
</dbReference>
<dbReference type="RefSeq" id="WP_080887982.1">
    <property type="nucleotide sequence ID" value="NZ_LT828648.1"/>
</dbReference>
<dbReference type="PANTHER" id="PTHR33336:SF15">
    <property type="entry name" value="ABM DOMAIN-CONTAINING PROTEIN"/>
    <property type="match status" value="1"/>
</dbReference>
<keyword evidence="3" id="KW-1185">Reference proteome</keyword>
<name>A0A1W1I9Y7_9BACT</name>
<dbReference type="OrthoDB" id="9806189at2"/>
<sequence>MPDNRVRVLARVTAKTSSVEQVRAILIALVDATRKEPGCISYEFLQNRSDPQEFVSVEEWESAVDEQAHFATEHLKNAIVGLTGHLAAEADIRRYSAVR</sequence>
<dbReference type="Pfam" id="PF03992">
    <property type="entry name" value="ABM"/>
    <property type="match status" value="1"/>
</dbReference>
<organism evidence="2 3">
    <name type="scientific">Nitrospira japonica</name>
    <dbReference type="NCBI Taxonomy" id="1325564"/>
    <lineage>
        <taxon>Bacteria</taxon>
        <taxon>Pseudomonadati</taxon>
        <taxon>Nitrospirota</taxon>
        <taxon>Nitrospiria</taxon>
        <taxon>Nitrospirales</taxon>
        <taxon>Nitrospiraceae</taxon>
        <taxon>Nitrospira</taxon>
    </lineage>
</organism>
<protein>
    <recommendedName>
        <fullName evidence="1">ABM domain-containing protein</fullName>
    </recommendedName>
</protein>
<evidence type="ECO:0000259" key="1">
    <source>
        <dbReference type="PROSITE" id="PS51725"/>
    </source>
</evidence>
<dbReference type="InterPro" id="IPR011008">
    <property type="entry name" value="Dimeric_a/b-barrel"/>
</dbReference>
<dbReference type="Proteomes" id="UP000192042">
    <property type="component" value="Chromosome I"/>
</dbReference>